<dbReference type="Proteomes" id="UP000297737">
    <property type="component" value="Unassembled WGS sequence"/>
</dbReference>
<organism evidence="1 2">
    <name type="scientific">Glacieibacterium arshaanense</name>
    <dbReference type="NCBI Taxonomy" id="2511025"/>
    <lineage>
        <taxon>Bacteria</taxon>
        <taxon>Pseudomonadati</taxon>
        <taxon>Pseudomonadota</taxon>
        <taxon>Alphaproteobacteria</taxon>
        <taxon>Sphingomonadales</taxon>
        <taxon>Sphingosinicellaceae</taxon>
        <taxon>Glacieibacterium</taxon>
    </lineage>
</organism>
<keyword evidence="2" id="KW-1185">Reference proteome</keyword>
<gene>
    <name evidence="1" type="ORF">EUV02_10785</name>
</gene>
<accession>A0A4Y9EPD0</accession>
<protein>
    <submittedName>
        <fullName evidence="1">GIY-YIG nuclease family protein</fullName>
    </submittedName>
</protein>
<dbReference type="AlphaFoldDB" id="A0A4Y9EPD0"/>
<dbReference type="OrthoDB" id="7270972at2"/>
<sequence>MIDRKAAIAAYKGRKPAPGIFAVRCVKSGDTWVGKAPDLATIANRIWFTLKNGSHTNRDLQAVCNANGVEALEFEPLEAIPDEDHAATRERQLKEQLAFWQNKLGARLL</sequence>
<dbReference type="SUPFAM" id="SSF82771">
    <property type="entry name" value="GIY-YIG endonuclease"/>
    <property type="match status" value="1"/>
</dbReference>
<dbReference type="RefSeq" id="WP_135246224.1">
    <property type="nucleotide sequence ID" value="NZ_SIHO01000002.1"/>
</dbReference>
<evidence type="ECO:0000313" key="2">
    <source>
        <dbReference type="Proteomes" id="UP000297737"/>
    </source>
</evidence>
<reference evidence="1 2" key="1">
    <citation type="submission" date="2019-02" db="EMBL/GenBank/DDBJ databases">
        <title>Polymorphobacter sp. isolated from the lake at the Tibet of China.</title>
        <authorList>
            <person name="Li A."/>
        </authorList>
    </citation>
    <scope>NUCLEOTIDE SEQUENCE [LARGE SCALE GENOMIC DNA]</scope>
    <source>
        <strain evidence="1 2">DJ1R-1</strain>
    </source>
</reference>
<dbReference type="Gene3D" id="3.40.1440.10">
    <property type="entry name" value="GIY-YIG endonuclease"/>
    <property type="match status" value="1"/>
</dbReference>
<evidence type="ECO:0000313" key="1">
    <source>
        <dbReference type="EMBL" id="TFU03631.1"/>
    </source>
</evidence>
<proteinExistence type="predicted"/>
<dbReference type="InterPro" id="IPR035901">
    <property type="entry name" value="GIY-YIG_endonuc_sf"/>
</dbReference>
<name>A0A4Y9EPD0_9SPHN</name>
<dbReference type="EMBL" id="SIHO01000002">
    <property type="protein sequence ID" value="TFU03631.1"/>
    <property type="molecule type" value="Genomic_DNA"/>
</dbReference>
<dbReference type="CDD" id="cd10451">
    <property type="entry name" value="GIY-YIG_LuxR_like"/>
    <property type="match status" value="1"/>
</dbReference>
<comment type="caution">
    <text evidence="1">The sequence shown here is derived from an EMBL/GenBank/DDBJ whole genome shotgun (WGS) entry which is preliminary data.</text>
</comment>